<keyword evidence="10" id="KW-1185">Reference proteome</keyword>
<name>A0AA39DQE3_VITRO</name>
<dbReference type="Pfam" id="PF06749">
    <property type="entry name" value="DUF1218"/>
    <property type="match status" value="1"/>
</dbReference>
<dbReference type="PANTHER" id="PTHR31769">
    <property type="entry name" value="OS07G0462200 PROTEIN-RELATED"/>
    <property type="match status" value="1"/>
</dbReference>
<reference evidence="9 10" key="1">
    <citation type="journal article" date="2023" name="BMC Biotechnol.">
        <title>Vitis rotundifolia cv Carlos genome sequencing.</title>
        <authorList>
            <person name="Huff M."/>
            <person name="Hulse-Kemp A."/>
            <person name="Scheffler B."/>
            <person name="Youngblood R."/>
            <person name="Simpson S."/>
            <person name="Babiker E."/>
            <person name="Staton M."/>
        </authorList>
    </citation>
    <scope>NUCLEOTIDE SEQUENCE [LARGE SCALE GENOMIC DNA]</scope>
    <source>
        <tissue evidence="9">Leaf</tissue>
    </source>
</reference>
<evidence type="ECO:0000256" key="8">
    <source>
        <dbReference type="SAM" id="SignalP"/>
    </source>
</evidence>
<feature type="chain" id="PRO_5041455457" description="Fiber protein Fb34" evidence="8">
    <location>
        <begin position="22"/>
        <end position="181"/>
    </location>
</feature>
<feature type="transmembrane region" description="Helical" evidence="7">
    <location>
        <begin position="49"/>
        <end position="70"/>
    </location>
</feature>
<keyword evidence="4 7" id="KW-1133">Transmembrane helix</keyword>
<proteinExistence type="inferred from homology"/>
<keyword evidence="2 7" id="KW-0812">Transmembrane</keyword>
<accession>A0AA39DQE3</accession>
<evidence type="ECO:0000256" key="5">
    <source>
        <dbReference type="ARBA" id="ARBA00023136"/>
    </source>
</evidence>
<evidence type="ECO:0000313" key="9">
    <source>
        <dbReference type="EMBL" id="KAJ9690397.1"/>
    </source>
</evidence>
<protein>
    <recommendedName>
        <fullName evidence="11">Fiber protein Fb34</fullName>
    </recommendedName>
</protein>
<dbReference type="InterPro" id="IPR052222">
    <property type="entry name" value="DESIGUAL"/>
</dbReference>
<sequence>MASTLLLVIVFVLDLIAFALAVAAEQRRNTASILKDTSGRSYCHYDSDIATGLGVGALLFLLGSQLLIMVASRCLCCGRALKPGRSRACAITLFITCWVTFFIAEVCLLAGSVRNAYHTKYALSQDLSSCETLRKGVFGAGAAFIVLTGLLSELYYVSYSNANDGQAPYNRDTGVRMGTYN</sequence>
<dbReference type="Proteomes" id="UP001168098">
    <property type="component" value="Unassembled WGS sequence"/>
</dbReference>
<comment type="subcellular location">
    <subcellularLocation>
        <location evidence="1">Endomembrane system</location>
        <topology evidence="1">Multi-pass membrane protein</topology>
    </subcellularLocation>
</comment>
<gene>
    <name evidence="9" type="ORF">PVL29_012845</name>
</gene>
<organism evidence="9 10">
    <name type="scientific">Vitis rotundifolia</name>
    <name type="common">Muscadine grape</name>
    <dbReference type="NCBI Taxonomy" id="103349"/>
    <lineage>
        <taxon>Eukaryota</taxon>
        <taxon>Viridiplantae</taxon>
        <taxon>Streptophyta</taxon>
        <taxon>Embryophyta</taxon>
        <taxon>Tracheophyta</taxon>
        <taxon>Spermatophyta</taxon>
        <taxon>Magnoliopsida</taxon>
        <taxon>eudicotyledons</taxon>
        <taxon>Gunneridae</taxon>
        <taxon>Pentapetalae</taxon>
        <taxon>rosids</taxon>
        <taxon>Vitales</taxon>
        <taxon>Vitaceae</taxon>
        <taxon>Viteae</taxon>
        <taxon>Vitis</taxon>
    </lineage>
</organism>
<keyword evidence="3 8" id="KW-0732">Signal</keyword>
<evidence type="ECO:0000313" key="10">
    <source>
        <dbReference type="Proteomes" id="UP001168098"/>
    </source>
</evidence>
<comment type="caution">
    <text evidence="9">The sequence shown here is derived from an EMBL/GenBank/DDBJ whole genome shotgun (WGS) entry which is preliminary data.</text>
</comment>
<feature type="transmembrane region" description="Helical" evidence="7">
    <location>
        <begin position="137"/>
        <end position="157"/>
    </location>
</feature>
<evidence type="ECO:0000256" key="6">
    <source>
        <dbReference type="ARBA" id="ARBA00029467"/>
    </source>
</evidence>
<evidence type="ECO:0000256" key="1">
    <source>
        <dbReference type="ARBA" id="ARBA00004127"/>
    </source>
</evidence>
<feature type="transmembrane region" description="Helical" evidence="7">
    <location>
        <begin position="91"/>
        <end position="117"/>
    </location>
</feature>
<dbReference type="AlphaFoldDB" id="A0AA39DQE3"/>
<evidence type="ECO:0000256" key="7">
    <source>
        <dbReference type="SAM" id="Phobius"/>
    </source>
</evidence>
<evidence type="ECO:0000256" key="2">
    <source>
        <dbReference type="ARBA" id="ARBA00022692"/>
    </source>
</evidence>
<comment type="similarity">
    <text evidence="6">Belongs to the DESIGUAL family.</text>
</comment>
<dbReference type="GO" id="GO:0012505">
    <property type="term" value="C:endomembrane system"/>
    <property type="evidence" value="ECO:0007669"/>
    <property type="project" value="UniProtKB-SubCell"/>
</dbReference>
<evidence type="ECO:0000256" key="4">
    <source>
        <dbReference type="ARBA" id="ARBA00022989"/>
    </source>
</evidence>
<dbReference type="EMBL" id="JARBHA010000010">
    <property type="protein sequence ID" value="KAJ9690397.1"/>
    <property type="molecule type" value="Genomic_DNA"/>
</dbReference>
<keyword evidence="5 7" id="KW-0472">Membrane</keyword>
<feature type="signal peptide" evidence="8">
    <location>
        <begin position="1"/>
        <end position="21"/>
    </location>
</feature>
<evidence type="ECO:0008006" key="11">
    <source>
        <dbReference type="Google" id="ProtNLM"/>
    </source>
</evidence>
<evidence type="ECO:0000256" key="3">
    <source>
        <dbReference type="ARBA" id="ARBA00022729"/>
    </source>
</evidence>
<dbReference type="InterPro" id="IPR009606">
    <property type="entry name" value="DEAL/Modifying_wall_lignin1/2"/>
</dbReference>